<dbReference type="Gene3D" id="1.10.10.10">
    <property type="entry name" value="Winged helix-like DNA-binding domain superfamily/Winged helix DNA-binding domain"/>
    <property type="match status" value="1"/>
</dbReference>
<dbReference type="SUPFAM" id="SSF48295">
    <property type="entry name" value="TrpR-like"/>
    <property type="match status" value="1"/>
</dbReference>
<evidence type="ECO:0000256" key="1">
    <source>
        <dbReference type="SAM" id="MobiDB-lite"/>
    </source>
</evidence>
<dbReference type="InterPro" id="IPR036388">
    <property type="entry name" value="WH-like_DNA-bd_sf"/>
</dbReference>
<protein>
    <submittedName>
        <fullName evidence="2">Transposase</fullName>
    </submittedName>
</protein>
<gene>
    <name evidence="2" type="ORF">ACFOEI_11590</name>
</gene>
<evidence type="ECO:0000313" key="2">
    <source>
        <dbReference type="EMBL" id="MFC3292708.1"/>
    </source>
</evidence>
<dbReference type="InterPro" id="IPR002514">
    <property type="entry name" value="Transposase_8"/>
</dbReference>
<dbReference type="Pfam" id="PF01527">
    <property type="entry name" value="HTH_Tnp_1"/>
    <property type="match status" value="1"/>
</dbReference>
<organism evidence="2 3">
    <name type="scientific">Modicisalibacter luteus</name>
    <dbReference type="NCBI Taxonomy" id="453962"/>
    <lineage>
        <taxon>Bacteria</taxon>
        <taxon>Pseudomonadati</taxon>
        <taxon>Pseudomonadota</taxon>
        <taxon>Gammaproteobacteria</taxon>
        <taxon>Oceanospirillales</taxon>
        <taxon>Halomonadaceae</taxon>
        <taxon>Modicisalibacter</taxon>
    </lineage>
</organism>
<sequence>MSRKRRQYSSDFKAKVALAALKGDQTTSEIAARFEIHPTMVSQWKRELLDNATGVPLPSLPNRAKVHRPATNSVPRNRYNPKAHRSISVPQVFARSSRR</sequence>
<dbReference type="RefSeq" id="WP_019020669.1">
    <property type="nucleotide sequence ID" value="NZ_BMXD01000014.1"/>
</dbReference>
<dbReference type="EMBL" id="JBHRUH010000016">
    <property type="protein sequence ID" value="MFC3292708.1"/>
    <property type="molecule type" value="Genomic_DNA"/>
</dbReference>
<keyword evidence="3" id="KW-1185">Reference proteome</keyword>
<dbReference type="InterPro" id="IPR010921">
    <property type="entry name" value="Trp_repressor/repl_initiator"/>
</dbReference>
<comment type="caution">
    <text evidence="2">The sequence shown here is derived from an EMBL/GenBank/DDBJ whole genome shotgun (WGS) entry which is preliminary data.</text>
</comment>
<proteinExistence type="predicted"/>
<evidence type="ECO:0000313" key="3">
    <source>
        <dbReference type="Proteomes" id="UP001595640"/>
    </source>
</evidence>
<reference evidence="3" key="1">
    <citation type="journal article" date="2019" name="Int. J. Syst. Evol. Microbiol.">
        <title>The Global Catalogue of Microorganisms (GCM) 10K type strain sequencing project: providing services to taxonomists for standard genome sequencing and annotation.</title>
        <authorList>
            <consortium name="The Broad Institute Genomics Platform"/>
            <consortium name="The Broad Institute Genome Sequencing Center for Infectious Disease"/>
            <person name="Wu L."/>
            <person name="Ma J."/>
        </authorList>
    </citation>
    <scope>NUCLEOTIDE SEQUENCE [LARGE SCALE GENOMIC DNA]</scope>
    <source>
        <strain evidence="3">KCTC 12847</strain>
    </source>
</reference>
<dbReference type="Proteomes" id="UP001595640">
    <property type="component" value="Unassembled WGS sequence"/>
</dbReference>
<feature type="region of interest" description="Disordered" evidence="1">
    <location>
        <begin position="55"/>
        <end position="99"/>
    </location>
</feature>
<accession>A0ABV7M1F6</accession>
<name>A0ABV7M1F6_9GAMM</name>